<evidence type="ECO:0000313" key="13">
    <source>
        <dbReference type="EMBL" id="PQJ95054.1"/>
    </source>
</evidence>
<evidence type="ECO:0000256" key="6">
    <source>
        <dbReference type="ARBA" id="ARBA00022777"/>
    </source>
</evidence>
<dbReference type="Pfam" id="PF08544">
    <property type="entry name" value="GHMP_kinases_C"/>
    <property type="match status" value="1"/>
</dbReference>
<feature type="active site" evidence="10">
    <location>
        <position position="145"/>
    </location>
</feature>
<dbReference type="SUPFAM" id="SSF54211">
    <property type="entry name" value="Ribosomal protein S5 domain 2-like"/>
    <property type="match status" value="1"/>
</dbReference>
<comment type="catalytic activity">
    <reaction evidence="10">
        <text>4-CDP-2-C-methyl-D-erythritol + ATP = 4-CDP-2-C-methyl-D-erythritol 2-phosphate + ADP + H(+)</text>
        <dbReference type="Rhea" id="RHEA:18437"/>
        <dbReference type="ChEBI" id="CHEBI:15378"/>
        <dbReference type="ChEBI" id="CHEBI:30616"/>
        <dbReference type="ChEBI" id="CHEBI:57823"/>
        <dbReference type="ChEBI" id="CHEBI:57919"/>
        <dbReference type="ChEBI" id="CHEBI:456216"/>
        <dbReference type="EC" id="2.7.1.148"/>
    </reaction>
</comment>
<comment type="function">
    <text evidence="10">Catalyzes the phosphorylation of the position 2 hydroxy group of 4-diphosphocytidyl-2C-methyl-D-erythritol.</text>
</comment>
<dbReference type="InterPro" id="IPR014721">
    <property type="entry name" value="Ribsml_uS5_D2-typ_fold_subgr"/>
</dbReference>
<dbReference type="PIRSF" id="PIRSF010376">
    <property type="entry name" value="IspE"/>
    <property type="match status" value="1"/>
</dbReference>
<dbReference type="NCBIfam" id="TIGR00154">
    <property type="entry name" value="ispE"/>
    <property type="match status" value="1"/>
</dbReference>
<dbReference type="OrthoDB" id="9809438at2"/>
<evidence type="ECO:0000259" key="12">
    <source>
        <dbReference type="Pfam" id="PF08544"/>
    </source>
</evidence>
<evidence type="ECO:0000256" key="3">
    <source>
        <dbReference type="ARBA" id="ARBA00017473"/>
    </source>
</evidence>
<dbReference type="InterPro" id="IPR020568">
    <property type="entry name" value="Ribosomal_Su5_D2-typ_SF"/>
</dbReference>
<protein>
    <recommendedName>
        <fullName evidence="3 10">4-diphosphocytidyl-2-C-methyl-D-erythritol kinase</fullName>
        <shortName evidence="10">CMK</shortName>
        <ecNumber evidence="2 10">2.7.1.148</ecNumber>
    </recommendedName>
    <alternativeName>
        <fullName evidence="9 10">4-(cytidine-5'-diphospho)-2-C-methyl-D-erythritol kinase</fullName>
    </alternativeName>
</protein>
<dbReference type="SUPFAM" id="SSF55060">
    <property type="entry name" value="GHMP Kinase, C-terminal domain"/>
    <property type="match status" value="1"/>
</dbReference>
<keyword evidence="4 10" id="KW-0808">Transferase</keyword>
<comment type="similarity">
    <text evidence="1 10">Belongs to the GHMP kinase family. IspE subfamily.</text>
</comment>
<dbReference type="InterPro" id="IPR013750">
    <property type="entry name" value="GHMP_kinase_C_dom"/>
</dbReference>
<keyword evidence="7 10" id="KW-0067">ATP-binding</keyword>
<dbReference type="GO" id="GO:0019288">
    <property type="term" value="P:isopentenyl diphosphate biosynthetic process, methylerythritol 4-phosphate pathway"/>
    <property type="evidence" value="ECO:0007669"/>
    <property type="project" value="UniProtKB-UniRule"/>
</dbReference>
<evidence type="ECO:0000256" key="2">
    <source>
        <dbReference type="ARBA" id="ARBA00012052"/>
    </source>
</evidence>
<reference evidence="13 14" key="1">
    <citation type="submission" date="2018-01" db="EMBL/GenBank/DDBJ databases">
        <title>The complete genome sequence of Chromatium okenii LaCa, a purple sulfur bacterium with a turbulent life.</title>
        <authorList>
            <person name="Luedin S.M."/>
            <person name="Liechti N."/>
            <person name="Storelli N."/>
            <person name="Danza F."/>
            <person name="Wittwer M."/>
            <person name="Pothier J.F."/>
            <person name="Tonolla M.A."/>
        </authorList>
    </citation>
    <scope>NUCLEOTIDE SEQUENCE [LARGE SCALE GENOMIC DNA]</scope>
    <source>
        <strain evidence="13 14">LaCa</strain>
    </source>
</reference>
<dbReference type="GO" id="GO:0016114">
    <property type="term" value="P:terpenoid biosynthetic process"/>
    <property type="evidence" value="ECO:0007669"/>
    <property type="project" value="UniProtKB-UniRule"/>
</dbReference>
<evidence type="ECO:0000256" key="8">
    <source>
        <dbReference type="ARBA" id="ARBA00023229"/>
    </source>
</evidence>
<evidence type="ECO:0000256" key="4">
    <source>
        <dbReference type="ARBA" id="ARBA00022679"/>
    </source>
</evidence>
<feature type="domain" description="GHMP kinase C-terminal" evidence="12">
    <location>
        <begin position="217"/>
        <end position="269"/>
    </location>
</feature>
<proteinExistence type="inferred from homology"/>
<dbReference type="Gene3D" id="3.30.70.890">
    <property type="entry name" value="GHMP kinase, C-terminal domain"/>
    <property type="match status" value="1"/>
</dbReference>
<evidence type="ECO:0000256" key="5">
    <source>
        <dbReference type="ARBA" id="ARBA00022741"/>
    </source>
</evidence>
<dbReference type="InterPro" id="IPR006204">
    <property type="entry name" value="GHMP_kinase_N_dom"/>
</dbReference>
<dbReference type="InterPro" id="IPR004424">
    <property type="entry name" value="IspE"/>
</dbReference>
<keyword evidence="6 10" id="KW-0418">Kinase</keyword>
<evidence type="ECO:0000259" key="11">
    <source>
        <dbReference type="Pfam" id="PF00288"/>
    </source>
</evidence>
<dbReference type="RefSeq" id="WP_105074110.1">
    <property type="nucleotide sequence ID" value="NZ_PPGH01000037.1"/>
</dbReference>
<dbReference type="Pfam" id="PF00288">
    <property type="entry name" value="GHMP_kinases_N"/>
    <property type="match status" value="1"/>
</dbReference>
<dbReference type="GO" id="GO:0005524">
    <property type="term" value="F:ATP binding"/>
    <property type="evidence" value="ECO:0007669"/>
    <property type="project" value="UniProtKB-UniRule"/>
</dbReference>
<gene>
    <name evidence="10" type="primary">ispE</name>
    <name evidence="13" type="ORF">CXB77_12055</name>
</gene>
<keyword evidence="8 10" id="KW-0414">Isoprene biosynthesis</keyword>
<dbReference type="PANTHER" id="PTHR43527">
    <property type="entry name" value="4-DIPHOSPHOCYTIDYL-2-C-METHYL-D-ERYTHRITOL KINASE, CHLOROPLASTIC"/>
    <property type="match status" value="1"/>
</dbReference>
<evidence type="ECO:0000256" key="10">
    <source>
        <dbReference type="HAMAP-Rule" id="MF_00061"/>
    </source>
</evidence>
<evidence type="ECO:0000256" key="1">
    <source>
        <dbReference type="ARBA" id="ARBA00009684"/>
    </source>
</evidence>
<dbReference type="InterPro" id="IPR036554">
    <property type="entry name" value="GHMP_kinase_C_sf"/>
</dbReference>
<dbReference type="EC" id="2.7.1.148" evidence="2 10"/>
<evidence type="ECO:0000313" key="14">
    <source>
        <dbReference type="Proteomes" id="UP000239936"/>
    </source>
</evidence>
<dbReference type="Proteomes" id="UP000239936">
    <property type="component" value="Unassembled WGS sequence"/>
</dbReference>
<dbReference type="PANTHER" id="PTHR43527:SF2">
    <property type="entry name" value="4-DIPHOSPHOCYTIDYL-2-C-METHYL-D-ERYTHRITOL KINASE, CHLOROPLASTIC"/>
    <property type="match status" value="1"/>
</dbReference>
<dbReference type="EMBL" id="PPGH01000037">
    <property type="protein sequence ID" value="PQJ95054.1"/>
    <property type="molecule type" value="Genomic_DNA"/>
</dbReference>
<feature type="binding site" evidence="10">
    <location>
        <begin position="103"/>
        <end position="113"/>
    </location>
    <ligand>
        <name>ATP</name>
        <dbReference type="ChEBI" id="CHEBI:30616"/>
    </ligand>
</feature>
<keyword evidence="14" id="KW-1185">Reference proteome</keyword>
<feature type="active site" evidence="10">
    <location>
        <position position="20"/>
    </location>
</feature>
<organism evidence="13 14">
    <name type="scientific">Chromatium okenii</name>
    <dbReference type="NCBI Taxonomy" id="61644"/>
    <lineage>
        <taxon>Bacteria</taxon>
        <taxon>Pseudomonadati</taxon>
        <taxon>Pseudomonadota</taxon>
        <taxon>Gammaproteobacteria</taxon>
        <taxon>Chromatiales</taxon>
        <taxon>Chromatiaceae</taxon>
        <taxon>Chromatium</taxon>
    </lineage>
</organism>
<evidence type="ECO:0000256" key="9">
    <source>
        <dbReference type="ARBA" id="ARBA00032554"/>
    </source>
</evidence>
<sequence length="290" mass="31603">MTLTPDLNQVAANAWPAPAKLNLMLRITGRRANGYHELQTVFQFIDRCDRLWFDVRADGQVRRVNEVVGVAEADDLTVRAALALQRATGCELGADIRCEKNLPMGGGLGGGSSDAATTLVALNQLWNTGLSENELATLALPLGADVPVFVRGRAAWAEGVGEELMPVDLPESWFLVVIPDCHVSTGAVFAHPQLTRNSNPIKLTDFLRGDITNDCLSVVRSEYPPVEMALHWLEHWGGGRLTGTGACVFAVFDDRELALNAHQQLPASWQGFVAQGLNYSPLLAKRDEHR</sequence>
<dbReference type="HAMAP" id="MF_00061">
    <property type="entry name" value="IspE"/>
    <property type="match status" value="1"/>
</dbReference>
<dbReference type="AlphaFoldDB" id="A0A2S7XMU2"/>
<dbReference type="UniPathway" id="UPA00056">
    <property type="reaction ID" value="UER00094"/>
</dbReference>
<evidence type="ECO:0000256" key="7">
    <source>
        <dbReference type="ARBA" id="ARBA00022840"/>
    </source>
</evidence>
<comment type="pathway">
    <text evidence="10">Isoprenoid biosynthesis; isopentenyl diphosphate biosynthesis via DXP pathway; isopentenyl diphosphate from 1-deoxy-D-xylulose 5-phosphate: step 3/6.</text>
</comment>
<name>A0A2S7XMU2_9GAMM</name>
<comment type="caution">
    <text evidence="13">The sequence shown here is derived from an EMBL/GenBank/DDBJ whole genome shotgun (WGS) entry which is preliminary data.</text>
</comment>
<accession>A0A2S7XMU2</accession>
<feature type="domain" description="GHMP kinase N-terminal" evidence="11">
    <location>
        <begin position="76"/>
        <end position="152"/>
    </location>
</feature>
<dbReference type="Gene3D" id="3.30.230.10">
    <property type="match status" value="1"/>
</dbReference>
<dbReference type="GO" id="GO:0050515">
    <property type="term" value="F:4-(cytidine 5'-diphospho)-2-C-methyl-D-erythritol kinase activity"/>
    <property type="evidence" value="ECO:0007669"/>
    <property type="project" value="UniProtKB-UniRule"/>
</dbReference>
<keyword evidence="5 10" id="KW-0547">Nucleotide-binding</keyword>